<dbReference type="AlphaFoldDB" id="A0A1C4XQM8"/>
<feature type="transmembrane region" description="Helical" evidence="1">
    <location>
        <begin position="80"/>
        <end position="98"/>
    </location>
</feature>
<dbReference type="EMBL" id="FMCS01000006">
    <property type="protein sequence ID" value="SCF10830.1"/>
    <property type="molecule type" value="Genomic_DNA"/>
</dbReference>
<name>A0A1C4XQM8_9ACTN</name>
<dbReference type="Proteomes" id="UP000199629">
    <property type="component" value="Unassembled WGS sequence"/>
</dbReference>
<protein>
    <submittedName>
        <fullName evidence="2">Sap, sulfolipid-1-addressing protein</fullName>
    </submittedName>
</protein>
<accession>A0A1C4XQM8</accession>
<feature type="transmembrane region" description="Helical" evidence="1">
    <location>
        <begin position="38"/>
        <end position="60"/>
    </location>
</feature>
<organism evidence="2 3">
    <name type="scientific">Micromonospora chaiyaphumensis</name>
    <dbReference type="NCBI Taxonomy" id="307119"/>
    <lineage>
        <taxon>Bacteria</taxon>
        <taxon>Bacillati</taxon>
        <taxon>Actinomycetota</taxon>
        <taxon>Actinomycetes</taxon>
        <taxon>Micromonosporales</taxon>
        <taxon>Micromonosporaceae</taxon>
        <taxon>Micromonospora</taxon>
    </lineage>
</organism>
<proteinExistence type="predicted"/>
<dbReference type="InterPro" id="IPR021315">
    <property type="entry name" value="Gap/Sap"/>
</dbReference>
<reference evidence="3" key="1">
    <citation type="submission" date="2016-06" db="EMBL/GenBank/DDBJ databases">
        <authorList>
            <person name="Varghese N."/>
            <person name="Submissions Spin"/>
        </authorList>
    </citation>
    <scope>NUCLEOTIDE SEQUENCE [LARGE SCALE GENOMIC DNA]</scope>
    <source>
        <strain evidence="3">DSM 45246</strain>
    </source>
</reference>
<dbReference type="Pfam" id="PF11139">
    <property type="entry name" value="SfLAP"/>
    <property type="match status" value="1"/>
</dbReference>
<evidence type="ECO:0000256" key="1">
    <source>
        <dbReference type="SAM" id="Phobius"/>
    </source>
</evidence>
<evidence type="ECO:0000313" key="3">
    <source>
        <dbReference type="Proteomes" id="UP000199629"/>
    </source>
</evidence>
<dbReference type="RefSeq" id="WP_091264839.1">
    <property type="nucleotide sequence ID" value="NZ_FMCS01000006.1"/>
</dbReference>
<feature type="transmembrane region" description="Helical" evidence="1">
    <location>
        <begin position="196"/>
        <end position="215"/>
    </location>
</feature>
<gene>
    <name evidence="2" type="ORF">GA0070214_106272</name>
</gene>
<feature type="transmembrane region" description="Helical" evidence="1">
    <location>
        <begin position="119"/>
        <end position="145"/>
    </location>
</feature>
<keyword evidence="1" id="KW-0812">Transmembrane</keyword>
<feature type="transmembrane region" description="Helical" evidence="1">
    <location>
        <begin position="151"/>
        <end position="175"/>
    </location>
</feature>
<keyword evidence="3" id="KW-1185">Reference proteome</keyword>
<feature type="transmembrane region" description="Helical" evidence="1">
    <location>
        <begin position="6"/>
        <end position="26"/>
    </location>
</feature>
<evidence type="ECO:0000313" key="2">
    <source>
        <dbReference type="EMBL" id="SCF10830.1"/>
    </source>
</evidence>
<keyword evidence="1" id="KW-1133">Transmembrane helix</keyword>
<keyword evidence="1" id="KW-0472">Membrane</keyword>
<sequence>MNFLTILPLALVMVAGTQVVAAVLLASADRPRAASLGYLTGAGAVVVAGVTLSWLLTRLLRGPEARAETDVVRFERTASRIDWVVLALLVVLAVIVYLRRHRTGLPRWMGRLRRAEPGYALRLGAVLVATAPTDDLTMAAVGASVARHNLAWWHLLPFVLLTVGLLAVPLLILLLARGRAATALPRLRAWTDRHGWVVSEVVIAFFALVTVLDLVESTRRG</sequence>